<name>A0A8S9QHG6_BRACR</name>
<reference evidence="2" key="1">
    <citation type="submission" date="2019-12" db="EMBL/GenBank/DDBJ databases">
        <title>Genome sequencing and annotation of Brassica cretica.</title>
        <authorList>
            <person name="Studholme D.J."/>
            <person name="Sarris P."/>
        </authorList>
    </citation>
    <scope>NUCLEOTIDE SEQUENCE</scope>
    <source>
        <strain evidence="2">PFS-109/04</strain>
        <tissue evidence="2">Leaf</tissue>
    </source>
</reference>
<feature type="region of interest" description="Disordered" evidence="1">
    <location>
        <begin position="1"/>
        <end position="25"/>
    </location>
</feature>
<dbReference type="Proteomes" id="UP000712600">
    <property type="component" value="Unassembled WGS sequence"/>
</dbReference>
<feature type="compositionally biased region" description="Polar residues" evidence="1">
    <location>
        <begin position="11"/>
        <end position="21"/>
    </location>
</feature>
<dbReference type="AlphaFoldDB" id="A0A8S9QHG6"/>
<dbReference type="EMBL" id="QGKX02001290">
    <property type="protein sequence ID" value="KAF3541797.1"/>
    <property type="molecule type" value="Genomic_DNA"/>
</dbReference>
<protein>
    <submittedName>
        <fullName evidence="2">Uncharacterized protein</fullName>
    </submittedName>
</protein>
<evidence type="ECO:0000313" key="3">
    <source>
        <dbReference type="Proteomes" id="UP000712600"/>
    </source>
</evidence>
<sequence length="132" mass="14880">MQRSNGRSDTDASTTANGTESATEKYILGSKIEEIHLGEGRSHDGKFLKDLAEGSQENCILSIRVEFAKLGSKSRMILILFEFCLKRNLVSSCIYNDDDSVIDRCTDVCDHVSVSKHRALQYQTFRHCRCLD</sequence>
<accession>A0A8S9QHG6</accession>
<evidence type="ECO:0000313" key="2">
    <source>
        <dbReference type="EMBL" id="KAF3541797.1"/>
    </source>
</evidence>
<evidence type="ECO:0000256" key="1">
    <source>
        <dbReference type="SAM" id="MobiDB-lite"/>
    </source>
</evidence>
<comment type="caution">
    <text evidence="2">The sequence shown here is derived from an EMBL/GenBank/DDBJ whole genome shotgun (WGS) entry which is preliminary data.</text>
</comment>
<organism evidence="2 3">
    <name type="scientific">Brassica cretica</name>
    <name type="common">Mustard</name>
    <dbReference type="NCBI Taxonomy" id="69181"/>
    <lineage>
        <taxon>Eukaryota</taxon>
        <taxon>Viridiplantae</taxon>
        <taxon>Streptophyta</taxon>
        <taxon>Embryophyta</taxon>
        <taxon>Tracheophyta</taxon>
        <taxon>Spermatophyta</taxon>
        <taxon>Magnoliopsida</taxon>
        <taxon>eudicotyledons</taxon>
        <taxon>Gunneridae</taxon>
        <taxon>Pentapetalae</taxon>
        <taxon>rosids</taxon>
        <taxon>malvids</taxon>
        <taxon>Brassicales</taxon>
        <taxon>Brassicaceae</taxon>
        <taxon>Brassiceae</taxon>
        <taxon>Brassica</taxon>
    </lineage>
</organism>
<gene>
    <name evidence="2" type="ORF">F2Q69_00020676</name>
</gene>
<feature type="compositionally biased region" description="Basic and acidic residues" evidence="1">
    <location>
        <begin position="1"/>
        <end position="10"/>
    </location>
</feature>
<proteinExistence type="predicted"/>